<dbReference type="GO" id="GO:0046872">
    <property type="term" value="F:metal ion binding"/>
    <property type="evidence" value="ECO:0007669"/>
    <property type="project" value="UniProtKB-KW"/>
</dbReference>
<evidence type="ECO:0000256" key="1">
    <source>
        <dbReference type="ARBA" id="ARBA00022723"/>
    </source>
</evidence>
<feature type="binding site" evidence="6">
    <location>
        <begin position="116"/>
        <end position="123"/>
    </location>
    <ligand>
        <name>ATP</name>
        <dbReference type="ChEBI" id="CHEBI:30616"/>
    </ligand>
</feature>
<keyword evidence="2 6" id="KW-0547">Nucleotide-binding</keyword>
<dbReference type="CDD" id="cd02037">
    <property type="entry name" value="Mrp_NBP35"/>
    <property type="match status" value="1"/>
</dbReference>
<dbReference type="GO" id="GO:0140663">
    <property type="term" value="F:ATP-dependent FeS chaperone activity"/>
    <property type="evidence" value="ECO:0007669"/>
    <property type="project" value="InterPro"/>
</dbReference>
<keyword evidence="4 6" id="KW-0408">Iron</keyword>
<keyword evidence="5 6" id="KW-0411">Iron-sulfur</keyword>
<dbReference type="InterPro" id="IPR033756">
    <property type="entry name" value="YlxH/NBP35"/>
</dbReference>
<evidence type="ECO:0000256" key="5">
    <source>
        <dbReference type="ARBA" id="ARBA00023014"/>
    </source>
</evidence>
<keyword evidence="8" id="KW-1185">Reference proteome</keyword>
<dbReference type="PANTHER" id="PTHR42961">
    <property type="entry name" value="IRON-SULFUR PROTEIN NUBPL"/>
    <property type="match status" value="1"/>
</dbReference>
<dbReference type="GO" id="GO:0005524">
    <property type="term" value="F:ATP binding"/>
    <property type="evidence" value="ECO:0007669"/>
    <property type="project" value="UniProtKB-UniRule"/>
</dbReference>
<dbReference type="Gene3D" id="3.40.50.300">
    <property type="entry name" value="P-loop containing nucleotide triphosphate hydrolases"/>
    <property type="match status" value="1"/>
</dbReference>
<dbReference type="PANTHER" id="PTHR42961:SF2">
    <property type="entry name" value="IRON-SULFUR PROTEIN NUBPL"/>
    <property type="match status" value="1"/>
</dbReference>
<comment type="function">
    <text evidence="6">Binds and transfers iron-sulfur (Fe-S) clusters to target apoproteins. Can hydrolyze ATP.</text>
</comment>
<dbReference type="GO" id="GO:0016226">
    <property type="term" value="P:iron-sulfur cluster assembly"/>
    <property type="evidence" value="ECO:0007669"/>
    <property type="project" value="InterPro"/>
</dbReference>
<comment type="similarity">
    <text evidence="6">Belongs to the Mrp/NBP35 ATP-binding proteins family.</text>
</comment>
<dbReference type="EMBL" id="JABBVZ010000061">
    <property type="protein sequence ID" value="NMP23664.1"/>
    <property type="molecule type" value="Genomic_DNA"/>
</dbReference>
<dbReference type="InterPro" id="IPR027417">
    <property type="entry name" value="P-loop_NTPase"/>
</dbReference>
<name>A0A7Y0L851_9FIRM</name>
<protein>
    <recommendedName>
        <fullName evidence="6">Iron-sulfur cluster carrier protein</fullName>
    </recommendedName>
</protein>
<evidence type="ECO:0000256" key="6">
    <source>
        <dbReference type="HAMAP-Rule" id="MF_02040"/>
    </source>
</evidence>
<evidence type="ECO:0000256" key="4">
    <source>
        <dbReference type="ARBA" id="ARBA00023004"/>
    </source>
</evidence>
<dbReference type="HAMAP" id="MF_02040">
    <property type="entry name" value="Mrp_NBP35"/>
    <property type="match status" value="1"/>
</dbReference>
<keyword evidence="6" id="KW-0378">Hydrolase</keyword>
<evidence type="ECO:0000256" key="3">
    <source>
        <dbReference type="ARBA" id="ARBA00022840"/>
    </source>
</evidence>
<organism evidence="7 8">
    <name type="scientific">Sulfobacillus harzensis</name>
    <dbReference type="NCBI Taxonomy" id="2729629"/>
    <lineage>
        <taxon>Bacteria</taxon>
        <taxon>Bacillati</taxon>
        <taxon>Bacillota</taxon>
        <taxon>Clostridia</taxon>
        <taxon>Eubacteriales</taxon>
        <taxon>Clostridiales Family XVII. Incertae Sedis</taxon>
        <taxon>Sulfobacillus</taxon>
    </lineage>
</organism>
<keyword evidence="3 6" id="KW-0067">ATP-binding</keyword>
<evidence type="ECO:0000256" key="2">
    <source>
        <dbReference type="ARBA" id="ARBA00022741"/>
    </source>
</evidence>
<evidence type="ECO:0000313" key="8">
    <source>
        <dbReference type="Proteomes" id="UP000533476"/>
    </source>
</evidence>
<dbReference type="GO" id="GO:0016887">
    <property type="term" value="F:ATP hydrolysis activity"/>
    <property type="evidence" value="ECO:0007669"/>
    <property type="project" value="UniProtKB-UniRule"/>
</dbReference>
<dbReference type="AlphaFoldDB" id="A0A7Y0L851"/>
<evidence type="ECO:0000313" key="7">
    <source>
        <dbReference type="EMBL" id="NMP23664.1"/>
    </source>
</evidence>
<proteinExistence type="inferred from homology"/>
<dbReference type="RefSeq" id="WP_169101140.1">
    <property type="nucleotide sequence ID" value="NZ_JABBVZ010000061.1"/>
</dbReference>
<sequence length="358" mass="38811">MALTPKEILQGLAGFKTDDGLQPLKLGYIQDVAVEPHADGTRVNLHVDDVWQGKAVAESHRTALGAFIKSQYPDVTDVRIIPRSKEQAEHARKIAKPGQAPPRTPVGVKMIAVISGKGGVGKSTVSINLARALAQLGFRTGILDCDIYGFSVPDLLQLTEPVKSQERRFVPPRVQGIDVMSMKFFVGHNAPVMWRGPMLGKAIRQMMEDTVWNNPEYLILDLPPGTGDIAMDIHQYFPKAAAVLVTTPDHNAARVAERAGQMARSMDRRLLGVVENMSFMNCPECGYAWYPLGQGGAELVGKNLAIPVLAKIPWVIQGDSGVSGLVPEGNPAETIYRKLAQTVVETDLVPTGPVSLQP</sequence>
<dbReference type="InterPro" id="IPR019591">
    <property type="entry name" value="Mrp/NBP35_ATP-bd"/>
</dbReference>
<accession>A0A7Y0L851</accession>
<comment type="subunit">
    <text evidence="6">Homodimer.</text>
</comment>
<gene>
    <name evidence="7" type="ORF">HIJ39_15075</name>
</gene>
<dbReference type="GO" id="GO:0051539">
    <property type="term" value="F:4 iron, 4 sulfur cluster binding"/>
    <property type="evidence" value="ECO:0007669"/>
    <property type="project" value="TreeGrafter"/>
</dbReference>
<dbReference type="InterPro" id="IPR044304">
    <property type="entry name" value="NUBPL-like"/>
</dbReference>
<dbReference type="SUPFAM" id="SSF52540">
    <property type="entry name" value="P-loop containing nucleoside triphosphate hydrolases"/>
    <property type="match status" value="1"/>
</dbReference>
<reference evidence="7 8" key="1">
    <citation type="submission" date="2020-04" db="EMBL/GenBank/DDBJ databases">
        <authorList>
            <person name="Zhang R."/>
            <person name="Schippers A."/>
        </authorList>
    </citation>
    <scope>NUCLEOTIDE SEQUENCE [LARGE SCALE GENOMIC DNA]</scope>
    <source>
        <strain evidence="7 8">DSM 109850</strain>
    </source>
</reference>
<dbReference type="Pfam" id="PF10609">
    <property type="entry name" value="ParA"/>
    <property type="match status" value="1"/>
</dbReference>
<comment type="caution">
    <text evidence="7">The sequence shown here is derived from an EMBL/GenBank/DDBJ whole genome shotgun (WGS) entry which is preliminary data.</text>
</comment>
<dbReference type="Proteomes" id="UP000533476">
    <property type="component" value="Unassembled WGS sequence"/>
</dbReference>
<keyword evidence="1 6" id="KW-0479">Metal-binding</keyword>